<dbReference type="InterPro" id="IPR001296">
    <property type="entry name" value="Glyco_trans_1"/>
</dbReference>
<dbReference type="RefSeq" id="WP_254576045.1">
    <property type="nucleotide sequence ID" value="NZ_CP100595.1"/>
</dbReference>
<evidence type="ECO:0000313" key="3">
    <source>
        <dbReference type="EMBL" id="UTJ05864.1"/>
    </source>
</evidence>
<proteinExistence type="predicted"/>
<keyword evidence="4" id="KW-1185">Reference proteome</keyword>
<dbReference type="Pfam" id="PF00534">
    <property type="entry name" value="Glycos_transf_1"/>
    <property type="match status" value="1"/>
</dbReference>
<dbReference type="PANTHER" id="PTHR46401">
    <property type="entry name" value="GLYCOSYLTRANSFERASE WBBK-RELATED"/>
    <property type="match status" value="1"/>
</dbReference>
<evidence type="ECO:0000259" key="2">
    <source>
        <dbReference type="Pfam" id="PF00534"/>
    </source>
</evidence>
<evidence type="ECO:0000313" key="4">
    <source>
        <dbReference type="Proteomes" id="UP001060012"/>
    </source>
</evidence>
<dbReference type="CDD" id="cd03801">
    <property type="entry name" value="GT4_PimA-like"/>
    <property type="match status" value="1"/>
</dbReference>
<protein>
    <submittedName>
        <fullName evidence="3">Glycosyltransferase family 4 protein</fullName>
    </submittedName>
</protein>
<gene>
    <name evidence="3" type="ORF">NJU99_11475</name>
</gene>
<dbReference type="EMBL" id="CP100595">
    <property type="protein sequence ID" value="UTJ05864.1"/>
    <property type="molecule type" value="Genomic_DNA"/>
</dbReference>
<name>A0ABY5E0Y1_9BACT</name>
<feature type="domain" description="Glycosyl transferase family 1" evidence="2">
    <location>
        <begin position="206"/>
        <end position="330"/>
    </location>
</feature>
<keyword evidence="1" id="KW-0808">Transferase</keyword>
<dbReference type="PANTHER" id="PTHR46401:SF2">
    <property type="entry name" value="GLYCOSYLTRANSFERASE WBBK-RELATED"/>
    <property type="match status" value="1"/>
</dbReference>
<dbReference type="Proteomes" id="UP001060012">
    <property type="component" value="Chromosome"/>
</dbReference>
<accession>A0ABY5E0Y1</accession>
<organism evidence="3 4">
    <name type="scientific">Arcobacter roscoffensis</name>
    <dbReference type="NCBI Taxonomy" id="2961520"/>
    <lineage>
        <taxon>Bacteria</taxon>
        <taxon>Pseudomonadati</taxon>
        <taxon>Campylobacterota</taxon>
        <taxon>Epsilonproteobacteria</taxon>
        <taxon>Campylobacterales</taxon>
        <taxon>Arcobacteraceae</taxon>
        <taxon>Arcobacter</taxon>
    </lineage>
</organism>
<evidence type="ECO:0000256" key="1">
    <source>
        <dbReference type="ARBA" id="ARBA00022679"/>
    </source>
</evidence>
<sequence>MRILHALAQRPGRTGSGVFLQQLFKAGLEKGYEQAVLAGVPLEEKEPDIDNLDIKNFYPILFETAELPFPVVGMSDIMPYKSTKYSDIDETMYNMYEKEFKKVIKKAVEEFKPDVVISNHIWLLSTFIKDLYPNLKTLVLCHGTDLRQMELSKHLLPIVKEKIPKCDYLFALNSVQAQSIKNLYDVEDEQVITSGSGYNPQMFFPIKREKNKKVKITYVGKIANAKGLPHLINAIENTTNCEHLELNLIGKGSGDESKNIIESIKTKKADIKYLGALPQNELENQLRHSDIFILPSFYEGLPLVVIEALASGAKVIATDLPGLDDFLGDKIKELDAIRYISMPKLETVDTPYQNEIECFEKDITSKLDEVSNEILNDKEYKIDEVIKLLEDKTWLGLFNRLEKRF</sequence>
<dbReference type="Gene3D" id="3.40.50.2000">
    <property type="entry name" value="Glycogen Phosphorylase B"/>
    <property type="match status" value="2"/>
</dbReference>
<dbReference type="SUPFAM" id="SSF53756">
    <property type="entry name" value="UDP-Glycosyltransferase/glycogen phosphorylase"/>
    <property type="match status" value="1"/>
</dbReference>
<reference evidence="3" key="1">
    <citation type="submission" date="2022-07" db="EMBL/GenBank/DDBJ databases">
        <title>Arcobacter roscoffensis sp. nov., a marine bacterium isolated from coastal seawater collected from Roscoff, France.</title>
        <authorList>
            <person name="Pascual J."/>
            <person name="Lepeaux C."/>
            <person name="Methner A."/>
            <person name="Overmann J."/>
        </authorList>
    </citation>
    <scope>NUCLEOTIDE SEQUENCE</scope>
    <source>
        <strain evidence="3">ARW1-2F2</strain>
    </source>
</reference>